<dbReference type="Proteomes" id="UP000001025">
    <property type="component" value="Chromosome"/>
</dbReference>
<accession>Q7UZE7</accession>
<dbReference type="InParanoid" id="Q7UZE7"/>
<protein>
    <submittedName>
        <fullName evidence="2">Uncharacterized protein</fullName>
    </submittedName>
</protein>
<reference evidence="2 3" key="1">
    <citation type="journal article" date="2003" name="Proc. Natl. Acad. Sci. U.S.A.">
        <title>Complete genome sequence of the marine planctomycete Pirellula sp. strain 1.</title>
        <authorList>
            <person name="Gloeckner F.O."/>
            <person name="Kube M."/>
            <person name="Bauer M."/>
            <person name="Teeling H."/>
            <person name="Lombardot T."/>
            <person name="Ludwig W."/>
            <person name="Gade D."/>
            <person name="Beck A."/>
            <person name="Borzym K."/>
            <person name="Heitmann K."/>
            <person name="Rabus R."/>
            <person name="Schlesner H."/>
            <person name="Amann R."/>
            <person name="Reinhardt R."/>
        </authorList>
    </citation>
    <scope>NUCLEOTIDE SEQUENCE [LARGE SCALE GENOMIC DNA]</scope>
    <source>
        <strain evidence="3">DSM 10527 / NCIMB 13988 / SH1</strain>
    </source>
</reference>
<keyword evidence="3" id="KW-1185">Reference proteome</keyword>
<organism evidence="2 3">
    <name type="scientific">Rhodopirellula baltica (strain DSM 10527 / NCIMB 13988 / SH1)</name>
    <dbReference type="NCBI Taxonomy" id="243090"/>
    <lineage>
        <taxon>Bacteria</taxon>
        <taxon>Pseudomonadati</taxon>
        <taxon>Planctomycetota</taxon>
        <taxon>Planctomycetia</taxon>
        <taxon>Pirellulales</taxon>
        <taxon>Pirellulaceae</taxon>
        <taxon>Rhodopirellula</taxon>
    </lineage>
</organism>
<evidence type="ECO:0000313" key="3">
    <source>
        <dbReference type="Proteomes" id="UP000001025"/>
    </source>
</evidence>
<dbReference type="EMBL" id="BX294133">
    <property type="protein sequence ID" value="CAD71335.1"/>
    <property type="molecule type" value="Genomic_DNA"/>
</dbReference>
<name>Q7UZE7_RHOBA</name>
<feature type="region of interest" description="Disordered" evidence="1">
    <location>
        <begin position="47"/>
        <end position="83"/>
    </location>
</feature>
<dbReference type="STRING" id="243090.RB13"/>
<evidence type="ECO:0000313" key="2">
    <source>
        <dbReference type="EMBL" id="CAD71335.1"/>
    </source>
</evidence>
<evidence type="ECO:0000256" key="1">
    <source>
        <dbReference type="SAM" id="MobiDB-lite"/>
    </source>
</evidence>
<dbReference type="EnsemblBacteria" id="CAD71335">
    <property type="protein sequence ID" value="CAD71335"/>
    <property type="gene ID" value="RB13"/>
</dbReference>
<gene>
    <name evidence="2" type="ordered locus">RB13</name>
</gene>
<dbReference type="HOGENOM" id="CLU_1936430_0_0_0"/>
<sequence length="130" mass="14731">MHLPHGNQRFKDRTKNYRETSETLLRTILATETVRLTPVARHPFPRRSFELMETPESSDPQLSKDCPKIPSGTIPGNKVSCPSVIPKELPHTTCEQPPLSNRAGNNRVDLKRGRVGWFGTRPVPLRRLSP</sequence>
<dbReference type="KEGG" id="rba:RB13"/>
<dbReference type="AlphaFoldDB" id="Q7UZE7"/>
<proteinExistence type="predicted"/>